<feature type="domain" description="Restriction endonuclease type IV Mrr" evidence="2">
    <location>
        <begin position="205"/>
        <end position="304"/>
    </location>
</feature>
<dbReference type="eggNOG" id="COG1787">
    <property type="taxonomic scope" value="Bacteria"/>
</dbReference>
<dbReference type="GO" id="GO:0009307">
    <property type="term" value="P:DNA restriction-modification system"/>
    <property type="evidence" value="ECO:0007669"/>
    <property type="project" value="InterPro"/>
</dbReference>
<dbReference type="SUPFAM" id="SSF52980">
    <property type="entry name" value="Restriction endonuclease-like"/>
    <property type="match status" value="1"/>
</dbReference>
<dbReference type="GO" id="GO:0003677">
    <property type="term" value="F:DNA binding"/>
    <property type="evidence" value="ECO:0007669"/>
    <property type="project" value="InterPro"/>
</dbReference>
<gene>
    <name evidence="3" type="ordered locus">Dde_2800</name>
</gene>
<dbReference type="InterPro" id="IPR011335">
    <property type="entry name" value="Restrct_endonuc-II-like"/>
</dbReference>
<keyword evidence="3" id="KW-0378">Hydrolase</keyword>
<dbReference type="REBASE" id="11511">
    <property type="entry name" value="DdeGMrr2P"/>
</dbReference>
<keyword evidence="3" id="KW-0540">Nuclease</keyword>
<evidence type="ECO:0000259" key="2">
    <source>
        <dbReference type="Pfam" id="PF04471"/>
    </source>
</evidence>
<dbReference type="GO" id="GO:0015666">
    <property type="term" value="F:restriction endodeoxyribonuclease activity"/>
    <property type="evidence" value="ECO:0007669"/>
    <property type="project" value="TreeGrafter"/>
</dbReference>
<keyword evidence="4" id="KW-1185">Reference proteome</keyword>
<dbReference type="KEGG" id="dde:Dde_2800"/>
<protein>
    <submittedName>
        <fullName evidence="3">Restriction endonuclease</fullName>
    </submittedName>
</protein>
<dbReference type="Gene3D" id="3.40.1350.10">
    <property type="match status" value="1"/>
</dbReference>
<sequence>MSSYLFIFSNFELEMDELTFAKIFECQVHRYKKSGKLVALTPNGWAVDLRKDLLFTGTPPHRISVSTELVSLDWAVEIEFSDALITGPECRYVRCYKLPRENAFPIDDCGKPLEQRINISPSTHFTDDESKYIGEYKHTGRIYSFICSLISRIFRTKNAALENEKHNLKVEERFEEVQEAKRRVRNRNEEEIAELLSSFSNWEILTGEQFEWAVGRLYEKQGYSVDYTKTSNDGGVDIVLSNNEEKIIIQCKCYSKNVGVAAVRELVGIANQWPEATKFMLVALNGFTRPATEFAKNNNVDLFSIRNDHFQLP</sequence>
<organism evidence="3 4">
    <name type="scientific">Oleidesulfovibrio alaskensis (strain ATCC BAA-1058 / DSM 17464 / G20)</name>
    <name type="common">Desulfovibrio alaskensis</name>
    <dbReference type="NCBI Taxonomy" id="207559"/>
    <lineage>
        <taxon>Bacteria</taxon>
        <taxon>Pseudomonadati</taxon>
        <taxon>Thermodesulfobacteriota</taxon>
        <taxon>Desulfovibrionia</taxon>
        <taxon>Desulfovibrionales</taxon>
        <taxon>Desulfovibrionaceae</taxon>
        <taxon>Oleidesulfovibrio</taxon>
    </lineage>
</organism>
<dbReference type="EMBL" id="CP000112">
    <property type="protein sequence ID" value="ABB39596.1"/>
    <property type="molecule type" value="Genomic_DNA"/>
</dbReference>
<keyword evidence="1" id="KW-0175">Coiled coil</keyword>
<proteinExistence type="predicted"/>
<dbReference type="AlphaFoldDB" id="Q30XK0"/>
<evidence type="ECO:0000256" key="1">
    <source>
        <dbReference type="SAM" id="Coils"/>
    </source>
</evidence>
<dbReference type="PANTHER" id="PTHR30015">
    <property type="entry name" value="MRR RESTRICTION SYSTEM PROTEIN"/>
    <property type="match status" value="1"/>
</dbReference>
<evidence type="ECO:0000313" key="3">
    <source>
        <dbReference type="EMBL" id="ABB39596.1"/>
    </source>
</evidence>
<name>Q30XK0_OLEA2</name>
<keyword evidence="3" id="KW-0255">Endonuclease</keyword>
<accession>Q30XK0</accession>
<dbReference type="InterPro" id="IPR011856">
    <property type="entry name" value="tRNA_endonuc-like_dom_sf"/>
</dbReference>
<dbReference type="HOGENOM" id="CLU_887745_0_0_7"/>
<dbReference type="InterPro" id="IPR007560">
    <property type="entry name" value="Restrct_endonuc_IV_Mrr"/>
</dbReference>
<dbReference type="PANTHER" id="PTHR30015:SF7">
    <property type="entry name" value="TYPE IV METHYL-DIRECTED RESTRICTION ENZYME ECOKMRR"/>
    <property type="match status" value="1"/>
</dbReference>
<dbReference type="Pfam" id="PF04471">
    <property type="entry name" value="Mrr_cat"/>
    <property type="match status" value="1"/>
</dbReference>
<dbReference type="InterPro" id="IPR052906">
    <property type="entry name" value="Type_IV_Methyl-Rstrct_Enzyme"/>
</dbReference>
<reference evidence="3 4" key="1">
    <citation type="journal article" date="2011" name="J. Bacteriol.">
        <title>Complete genome sequence and updated annotation of Desulfovibrio alaskensis G20.</title>
        <authorList>
            <person name="Hauser L.J."/>
            <person name="Land M.L."/>
            <person name="Brown S.D."/>
            <person name="Larimer F."/>
            <person name="Keller K.L."/>
            <person name="Rapp-Giles B.J."/>
            <person name="Price M.N."/>
            <person name="Lin M."/>
            <person name="Bruce D.C."/>
            <person name="Detter J.C."/>
            <person name="Tapia R."/>
            <person name="Han C.S."/>
            <person name="Goodwin L.A."/>
            <person name="Cheng J.F."/>
            <person name="Pitluck S."/>
            <person name="Copeland A."/>
            <person name="Lucas S."/>
            <person name="Nolan M."/>
            <person name="Lapidus A.L."/>
            <person name="Palumbo A.V."/>
            <person name="Wall J.D."/>
        </authorList>
    </citation>
    <scope>NUCLEOTIDE SEQUENCE [LARGE SCALE GENOMIC DNA]</scope>
    <source>
        <strain evidence="4">ATCC BAA 1058 / DSM 17464 / G20</strain>
    </source>
</reference>
<dbReference type="STRING" id="207559.Dde_2800"/>
<feature type="coiled-coil region" evidence="1">
    <location>
        <begin position="158"/>
        <end position="194"/>
    </location>
</feature>
<dbReference type="Proteomes" id="UP000002710">
    <property type="component" value="Chromosome"/>
</dbReference>
<evidence type="ECO:0000313" key="4">
    <source>
        <dbReference type="Proteomes" id="UP000002710"/>
    </source>
</evidence>